<dbReference type="Pfam" id="PF16267">
    <property type="entry name" value="DUF4920"/>
    <property type="match status" value="1"/>
</dbReference>
<name>E4RYW8_LEAB4</name>
<protein>
    <recommendedName>
        <fullName evidence="4">DUF4920 domain-containing protein</fullName>
    </recommendedName>
</protein>
<evidence type="ECO:0000313" key="2">
    <source>
        <dbReference type="EMBL" id="ADQ17365.1"/>
    </source>
</evidence>
<keyword evidence="3" id="KW-1185">Reference proteome</keyword>
<dbReference type="RefSeq" id="WP_013408414.1">
    <property type="nucleotide sequence ID" value="NC_014655.1"/>
</dbReference>
<dbReference type="AlphaFoldDB" id="E4RYW8"/>
<evidence type="ECO:0000256" key="1">
    <source>
        <dbReference type="SAM" id="SignalP"/>
    </source>
</evidence>
<dbReference type="InterPro" id="IPR032577">
    <property type="entry name" value="DUF4920"/>
</dbReference>
<dbReference type="KEGG" id="lby:Lbys_1657"/>
<dbReference type="OrthoDB" id="129527at2"/>
<dbReference type="eggNOG" id="ENOG5031D3D">
    <property type="taxonomic scope" value="Bacteria"/>
</dbReference>
<reference evidence="2 3" key="2">
    <citation type="journal article" date="2011" name="Stand. Genomic Sci.">
        <title>Complete genome sequence of Leadbetterella byssophila type strain (4M15).</title>
        <authorList>
            <person name="Abt B."/>
            <person name="Teshima H."/>
            <person name="Lucas S."/>
            <person name="Lapidus A."/>
            <person name="Del Rio T.G."/>
            <person name="Nolan M."/>
            <person name="Tice H."/>
            <person name="Cheng J.F."/>
            <person name="Pitluck S."/>
            <person name="Liolios K."/>
            <person name="Pagani I."/>
            <person name="Ivanova N."/>
            <person name="Mavromatis K."/>
            <person name="Pati A."/>
            <person name="Tapia R."/>
            <person name="Han C."/>
            <person name="Goodwin L."/>
            <person name="Chen A."/>
            <person name="Palaniappan K."/>
            <person name="Land M."/>
            <person name="Hauser L."/>
            <person name="Chang Y.J."/>
            <person name="Jeffries C.D."/>
            <person name="Rohde M."/>
            <person name="Goker M."/>
            <person name="Tindall B.J."/>
            <person name="Detter J.C."/>
            <person name="Woyke T."/>
            <person name="Bristow J."/>
            <person name="Eisen J.A."/>
            <person name="Markowitz V."/>
            <person name="Hugenholtz P."/>
            <person name="Klenk H.P."/>
            <person name="Kyrpides N.C."/>
        </authorList>
    </citation>
    <scope>NUCLEOTIDE SEQUENCE [LARGE SCALE GENOMIC DNA]</scope>
    <source>
        <strain evidence="3">DSM 17132 / JCM 16389 / KACC 11308 / NBRC 106382 / 4M15</strain>
    </source>
</reference>
<dbReference type="STRING" id="649349.Lbys_1657"/>
<dbReference type="HOGENOM" id="CLU_133122_0_0_10"/>
<feature type="chain" id="PRO_5003185977" description="DUF4920 domain-containing protein" evidence="1">
    <location>
        <begin position="20"/>
        <end position="150"/>
    </location>
</feature>
<proteinExistence type="predicted"/>
<gene>
    <name evidence="2" type="ordered locus">Lbys_1657</name>
</gene>
<organism evidence="2 3">
    <name type="scientific">Leadbetterella byssophila (strain DSM 17132 / JCM 16389 / KACC 11308 / NBRC 106382 / 4M15)</name>
    <dbReference type="NCBI Taxonomy" id="649349"/>
    <lineage>
        <taxon>Bacteria</taxon>
        <taxon>Pseudomonadati</taxon>
        <taxon>Bacteroidota</taxon>
        <taxon>Cytophagia</taxon>
        <taxon>Cytophagales</taxon>
        <taxon>Leadbetterellaceae</taxon>
        <taxon>Leadbetterella</taxon>
    </lineage>
</organism>
<keyword evidence="1" id="KW-0732">Signal</keyword>
<sequence>MKKLLFAVAFMLVSVLSFGQKYDSFGKKISAKGAQPISVLENKKEFSGGKVKIEGEVESVCQMKGCWMTIKKTDGSTMMVKFKDYDFFVPKDIAGKKVIFEGVPTLKTLSVAEQRHYAEDAKKSKEEIEKITEDKVDVTFLAEGVLVQKN</sequence>
<feature type="signal peptide" evidence="1">
    <location>
        <begin position="1"/>
        <end position="19"/>
    </location>
</feature>
<evidence type="ECO:0008006" key="4">
    <source>
        <dbReference type="Google" id="ProtNLM"/>
    </source>
</evidence>
<dbReference type="Proteomes" id="UP000007435">
    <property type="component" value="Chromosome"/>
</dbReference>
<reference key="1">
    <citation type="submission" date="2010-11" db="EMBL/GenBank/DDBJ databases">
        <title>The complete genome of Leadbetterella byssophila DSM 17132.</title>
        <authorList>
            <consortium name="US DOE Joint Genome Institute (JGI-PGF)"/>
            <person name="Lucas S."/>
            <person name="Copeland A."/>
            <person name="Lapidus A."/>
            <person name="Glavina del Rio T."/>
            <person name="Dalin E."/>
            <person name="Tice H."/>
            <person name="Bruce D."/>
            <person name="Goodwin L."/>
            <person name="Pitluck S."/>
            <person name="Kyrpides N."/>
            <person name="Mavromatis K."/>
            <person name="Ivanova N."/>
            <person name="Teshima H."/>
            <person name="Brettin T."/>
            <person name="Detter J.C."/>
            <person name="Han C."/>
            <person name="Tapia R."/>
            <person name="Land M."/>
            <person name="Hauser L."/>
            <person name="Markowitz V."/>
            <person name="Cheng J.-F."/>
            <person name="Hugenholtz P."/>
            <person name="Woyke T."/>
            <person name="Wu D."/>
            <person name="Tindall B."/>
            <person name="Pomrenke H.G."/>
            <person name="Brambilla E."/>
            <person name="Klenk H.-P."/>
            <person name="Eisen J.A."/>
        </authorList>
    </citation>
    <scope>NUCLEOTIDE SEQUENCE [LARGE SCALE GENOMIC DNA]</scope>
    <source>
        <strain>DSM 17132</strain>
    </source>
</reference>
<accession>E4RYW8</accession>
<dbReference type="EMBL" id="CP002305">
    <property type="protein sequence ID" value="ADQ17365.1"/>
    <property type="molecule type" value="Genomic_DNA"/>
</dbReference>
<evidence type="ECO:0000313" key="3">
    <source>
        <dbReference type="Proteomes" id="UP000007435"/>
    </source>
</evidence>